<dbReference type="Proteomes" id="UP000265691">
    <property type="component" value="Unassembled WGS sequence"/>
</dbReference>
<keyword evidence="2" id="KW-0812">Transmembrane</keyword>
<accession>A0A3A1Y486</accession>
<evidence type="ECO:0000256" key="1">
    <source>
        <dbReference type="SAM" id="MobiDB-lite"/>
    </source>
</evidence>
<dbReference type="InterPro" id="IPR016071">
    <property type="entry name" value="Staphylococal_nuclease_OB-fold"/>
</dbReference>
<reference evidence="4 5" key="1">
    <citation type="submission" date="2017-08" db="EMBL/GenBank/DDBJ databases">
        <title>Reclassification of Bisgaard taxon 37 and 44.</title>
        <authorList>
            <person name="Christensen H."/>
        </authorList>
    </citation>
    <scope>NUCLEOTIDE SEQUENCE [LARGE SCALE GENOMIC DNA]</scope>
    <source>
        <strain evidence="4 5">B96_3</strain>
    </source>
</reference>
<keyword evidence="2" id="KW-1133">Transmembrane helix</keyword>
<dbReference type="InterPro" id="IPR035437">
    <property type="entry name" value="SNase_OB-fold_sf"/>
</dbReference>
<feature type="region of interest" description="Disordered" evidence="1">
    <location>
        <begin position="72"/>
        <end position="94"/>
    </location>
</feature>
<name>A0A3A1Y486_9GAMM</name>
<dbReference type="OrthoDB" id="5678870at2"/>
<dbReference type="Gene3D" id="2.40.50.90">
    <property type="match status" value="1"/>
</dbReference>
<comment type="caution">
    <text evidence="4">The sequence shown here is derived from an EMBL/GenBank/DDBJ whole genome shotgun (WGS) entry which is preliminary data.</text>
</comment>
<dbReference type="RefSeq" id="WP_119525263.1">
    <property type="nucleotide sequence ID" value="NZ_NRHC01000058.1"/>
</dbReference>
<feature type="domain" description="TNase-like" evidence="3">
    <location>
        <begin position="168"/>
        <end position="273"/>
    </location>
</feature>
<sequence length="288" mass="32043">MSDLQPKNTNQRSAQERWRRNRTRKIFLFPLLFLIFAAVVYYVDQQQLQQQNTNLTSASAVKKDLIPLEETNTTVSSKAKQNPATLSTDGLADNNQNEVNISQASLDSIPHINIPGLGNVGVATEYISIAPNLALTKIFQPCLHAQVVEANMLKCQYEATGQEITVQIIGYYAPSLTTSRGEKATFGEQARVELEKIIALDDQQGKVFLQLHGQKDGVYQASVYNIMGANIAYTMLYNGYAFLDKQINTDQIWGQEYVLAAVDAVERKAGMWDSSNWINGLPPVDPQP</sequence>
<proteinExistence type="predicted"/>
<dbReference type="AlphaFoldDB" id="A0A3A1Y486"/>
<dbReference type="EMBL" id="NRHC01000058">
    <property type="protein sequence ID" value="RIY32375.1"/>
    <property type="molecule type" value="Genomic_DNA"/>
</dbReference>
<evidence type="ECO:0000256" key="2">
    <source>
        <dbReference type="SAM" id="Phobius"/>
    </source>
</evidence>
<gene>
    <name evidence="4" type="ORF">CKF54_04985</name>
</gene>
<protein>
    <recommendedName>
        <fullName evidence="3">TNase-like domain-containing protein</fullName>
    </recommendedName>
</protein>
<dbReference type="SUPFAM" id="SSF50199">
    <property type="entry name" value="Staphylococcal nuclease"/>
    <property type="match status" value="1"/>
</dbReference>
<keyword evidence="5" id="KW-1185">Reference proteome</keyword>
<keyword evidence="2" id="KW-0472">Membrane</keyword>
<evidence type="ECO:0000313" key="4">
    <source>
        <dbReference type="EMBL" id="RIY32375.1"/>
    </source>
</evidence>
<evidence type="ECO:0000259" key="3">
    <source>
        <dbReference type="Pfam" id="PF00565"/>
    </source>
</evidence>
<organism evidence="4 5">
    <name type="scientific">Psittacicella hinzii</name>
    <dbReference type="NCBI Taxonomy" id="2028575"/>
    <lineage>
        <taxon>Bacteria</taxon>
        <taxon>Pseudomonadati</taxon>
        <taxon>Pseudomonadota</taxon>
        <taxon>Gammaproteobacteria</taxon>
        <taxon>Pasteurellales</taxon>
        <taxon>Psittacicellaceae</taxon>
        <taxon>Psittacicella</taxon>
    </lineage>
</organism>
<dbReference type="Pfam" id="PF00565">
    <property type="entry name" value="SNase"/>
    <property type="match status" value="1"/>
</dbReference>
<feature type="transmembrane region" description="Helical" evidence="2">
    <location>
        <begin position="26"/>
        <end position="43"/>
    </location>
</feature>
<evidence type="ECO:0000313" key="5">
    <source>
        <dbReference type="Proteomes" id="UP000265691"/>
    </source>
</evidence>